<organism evidence="1 2">
    <name type="scientific">Trichonephila clavipes</name>
    <name type="common">Golden silk orbweaver</name>
    <name type="synonym">Nephila clavipes</name>
    <dbReference type="NCBI Taxonomy" id="2585209"/>
    <lineage>
        <taxon>Eukaryota</taxon>
        <taxon>Metazoa</taxon>
        <taxon>Ecdysozoa</taxon>
        <taxon>Arthropoda</taxon>
        <taxon>Chelicerata</taxon>
        <taxon>Arachnida</taxon>
        <taxon>Araneae</taxon>
        <taxon>Araneomorphae</taxon>
        <taxon>Entelegynae</taxon>
        <taxon>Araneoidea</taxon>
        <taxon>Nephilidae</taxon>
        <taxon>Trichonephila</taxon>
    </lineage>
</organism>
<gene>
    <name evidence="1" type="ORF">TNCV_2190111</name>
</gene>
<name>A0A8X6UZM4_TRICX</name>
<sequence length="101" mass="11536">MPDRKFTPSGDKPFENGMNSLRFLRVCSMWWAKVNFASRNNPRYFATRTQGTGWPKIWTGVKPTGSRGLRVNMRQALLLALTFIFQSVSARVLARIRSVAD</sequence>
<evidence type="ECO:0000313" key="1">
    <source>
        <dbReference type="EMBL" id="GFX87734.1"/>
    </source>
</evidence>
<evidence type="ECO:0000313" key="2">
    <source>
        <dbReference type="Proteomes" id="UP000887159"/>
    </source>
</evidence>
<reference evidence="1" key="1">
    <citation type="submission" date="2020-08" db="EMBL/GenBank/DDBJ databases">
        <title>Multicomponent nature underlies the extraordinary mechanical properties of spider dragline silk.</title>
        <authorList>
            <person name="Kono N."/>
            <person name="Nakamura H."/>
            <person name="Mori M."/>
            <person name="Yoshida Y."/>
            <person name="Ohtoshi R."/>
            <person name="Malay A.D."/>
            <person name="Moran D.A.P."/>
            <person name="Tomita M."/>
            <person name="Numata K."/>
            <person name="Arakawa K."/>
        </authorList>
    </citation>
    <scope>NUCLEOTIDE SEQUENCE</scope>
</reference>
<dbReference type="EMBL" id="BMAU01021039">
    <property type="protein sequence ID" value="GFX87734.1"/>
    <property type="molecule type" value="Genomic_DNA"/>
</dbReference>
<comment type="caution">
    <text evidence="1">The sequence shown here is derived from an EMBL/GenBank/DDBJ whole genome shotgun (WGS) entry which is preliminary data.</text>
</comment>
<accession>A0A8X6UZM4</accession>
<keyword evidence="2" id="KW-1185">Reference proteome</keyword>
<protein>
    <submittedName>
        <fullName evidence="1">Uncharacterized protein</fullName>
    </submittedName>
</protein>
<dbReference type="AlphaFoldDB" id="A0A8X6UZM4"/>
<proteinExistence type="predicted"/>
<dbReference type="Proteomes" id="UP000887159">
    <property type="component" value="Unassembled WGS sequence"/>
</dbReference>